<dbReference type="SUPFAM" id="SSF55190">
    <property type="entry name" value="Arginyl-tRNA synthetase (ArgRS), N-terminal 'additional' domain"/>
    <property type="match status" value="1"/>
</dbReference>
<dbReference type="GO" id="GO:0006420">
    <property type="term" value="P:arginyl-tRNA aminoacylation"/>
    <property type="evidence" value="ECO:0007669"/>
    <property type="project" value="InterPro"/>
</dbReference>
<dbReference type="Pfam" id="PF03485">
    <property type="entry name" value="Arg_tRNA_synt_N"/>
    <property type="match status" value="1"/>
</dbReference>
<dbReference type="SMART" id="SM01016">
    <property type="entry name" value="Arg_tRNA_synt_N"/>
    <property type="match status" value="1"/>
</dbReference>
<name>A0AA37U8X7_9MICO</name>
<comment type="caution">
    <text evidence="3">The sequence shown here is derived from an EMBL/GenBank/DDBJ whole genome shotgun (WGS) entry which is preliminary data.</text>
</comment>
<dbReference type="EMBL" id="BSUL01000001">
    <property type="protein sequence ID" value="GMA26889.1"/>
    <property type="molecule type" value="Genomic_DNA"/>
</dbReference>
<organism evidence="3 4">
    <name type="scientific">Arenivirga flava</name>
    <dbReference type="NCBI Taxonomy" id="1930060"/>
    <lineage>
        <taxon>Bacteria</taxon>
        <taxon>Bacillati</taxon>
        <taxon>Actinomycetota</taxon>
        <taxon>Actinomycetes</taxon>
        <taxon>Micrococcales</taxon>
        <taxon>Microbacteriaceae</taxon>
        <taxon>Arenivirga</taxon>
    </lineage>
</organism>
<dbReference type="Gene3D" id="3.30.1360.70">
    <property type="entry name" value="Arginyl tRNA synthetase N-terminal domain"/>
    <property type="match status" value="1"/>
</dbReference>
<dbReference type="GO" id="GO:0004814">
    <property type="term" value="F:arginine-tRNA ligase activity"/>
    <property type="evidence" value="ECO:0007669"/>
    <property type="project" value="InterPro"/>
</dbReference>
<evidence type="ECO:0000259" key="2">
    <source>
        <dbReference type="SMART" id="SM01016"/>
    </source>
</evidence>
<dbReference type="GO" id="GO:0005737">
    <property type="term" value="C:cytoplasm"/>
    <property type="evidence" value="ECO:0007669"/>
    <property type="project" value="InterPro"/>
</dbReference>
<dbReference type="Proteomes" id="UP001157160">
    <property type="component" value="Unassembled WGS sequence"/>
</dbReference>
<feature type="domain" description="Arginyl tRNA synthetase N-terminal" evidence="2">
    <location>
        <begin position="8"/>
        <end position="95"/>
    </location>
</feature>
<sequence length="155" mass="15792">MTPEELAARLHAIVLGIVERRGLGETVAVAPDDITLERPRNREHGDWASNAAMKLAKKVGANPRELAAEIVEGVRAIDGVSAVDIAGPGFINITLDAAAAGALAKAIVEAGSPTARTTPWPARASTSSSSPPTRPARCTSATPAGPRSATPSPGC</sequence>
<proteinExistence type="predicted"/>
<dbReference type="InterPro" id="IPR005148">
    <property type="entry name" value="Arg-tRNA-synth_N"/>
</dbReference>
<gene>
    <name evidence="3" type="ORF">GCM10025874_01420</name>
</gene>
<evidence type="ECO:0000313" key="4">
    <source>
        <dbReference type="Proteomes" id="UP001157160"/>
    </source>
</evidence>
<evidence type="ECO:0000256" key="1">
    <source>
        <dbReference type="SAM" id="MobiDB-lite"/>
    </source>
</evidence>
<feature type="compositionally biased region" description="Low complexity" evidence="1">
    <location>
        <begin position="117"/>
        <end position="140"/>
    </location>
</feature>
<dbReference type="GO" id="GO:0005524">
    <property type="term" value="F:ATP binding"/>
    <property type="evidence" value="ECO:0007669"/>
    <property type="project" value="InterPro"/>
</dbReference>
<accession>A0AA37U8X7</accession>
<dbReference type="InterPro" id="IPR036695">
    <property type="entry name" value="Arg-tRNA-synth_N_sf"/>
</dbReference>
<dbReference type="AlphaFoldDB" id="A0AA37U8X7"/>
<feature type="region of interest" description="Disordered" evidence="1">
    <location>
        <begin position="113"/>
        <end position="155"/>
    </location>
</feature>
<keyword evidence="4" id="KW-1185">Reference proteome</keyword>
<evidence type="ECO:0000313" key="3">
    <source>
        <dbReference type="EMBL" id="GMA26889.1"/>
    </source>
</evidence>
<protein>
    <recommendedName>
        <fullName evidence="2">Arginyl tRNA synthetase N-terminal domain-containing protein</fullName>
    </recommendedName>
</protein>
<reference evidence="3 4" key="1">
    <citation type="journal article" date="2014" name="Int. J. Syst. Evol. Microbiol.">
        <title>Complete genome sequence of Corynebacterium casei LMG S-19264T (=DSM 44701T), isolated from a smear-ripened cheese.</title>
        <authorList>
            <consortium name="US DOE Joint Genome Institute (JGI-PGF)"/>
            <person name="Walter F."/>
            <person name="Albersmeier A."/>
            <person name="Kalinowski J."/>
            <person name="Ruckert C."/>
        </authorList>
    </citation>
    <scope>NUCLEOTIDE SEQUENCE [LARGE SCALE GENOMIC DNA]</scope>
    <source>
        <strain evidence="3 4">NBRC 112289</strain>
    </source>
</reference>